<reference evidence="2" key="1">
    <citation type="submission" date="2006-05" db="EMBL/GenBank/DDBJ databases">
        <title>Complete sequence of chromosome 2 of Burkholderia cenocepacia AU 1054.</title>
        <authorList>
            <consortium name="US DOE Joint Genome Institute"/>
            <person name="Copeland A."/>
            <person name="Lucas S."/>
            <person name="Lapidus A."/>
            <person name="Barry K."/>
            <person name="Detter J.C."/>
            <person name="Glavina del Rio T."/>
            <person name="Hammon N."/>
            <person name="Israni S."/>
            <person name="Dalin E."/>
            <person name="Tice H."/>
            <person name="Pitluck S."/>
            <person name="Chain P."/>
            <person name="Malfatti S."/>
            <person name="Shin M."/>
            <person name="Vergez L."/>
            <person name="Schmutz J."/>
            <person name="Larimer F."/>
            <person name="Land M."/>
            <person name="Hauser L."/>
            <person name="Kyrpides N."/>
            <person name="Lykidis A."/>
            <person name="LiPuma J.J."/>
            <person name="Konstantinidis K."/>
            <person name="Tiedje J.M."/>
            <person name="Richardson P."/>
        </authorList>
    </citation>
    <scope>NUCLEOTIDE SEQUENCE [LARGE SCALE GENOMIC DNA]</scope>
    <source>
        <strain evidence="2">AU 1054</strain>
    </source>
</reference>
<dbReference type="SUPFAM" id="SSF52540">
    <property type="entry name" value="P-loop containing nucleoside triphosphate hydrolases"/>
    <property type="match status" value="1"/>
</dbReference>
<proteinExistence type="predicted"/>
<dbReference type="HOGENOM" id="CLU_067514_0_0_4"/>
<dbReference type="GO" id="GO:0016887">
    <property type="term" value="F:ATP hydrolysis activity"/>
    <property type="evidence" value="ECO:0007669"/>
    <property type="project" value="InterPro"/>
</dbReference>
<dbReference type="EMBL" id="CP000379">
    <property type="protein sequence ID" value="ABF80136.1"/>
    <property type="molecule type" value="Genomic_DNA"/>
</dbReference>
<organism evidence="2">
    <name type="scientific">Burkholderia orbicola (strain AU 1054)</name>
    <dbReference type="NCBI Taxonomy" id="331271"/>
    <lineage>
        <taxon>Bacteria</taxon>
        <taxon>Pseudomonadati</taxon>
        <taxon>Pseudomonadota</taxon>
        <taxon>Betaproteobacteria</taxon>
        <taxon>Burkholderiales</taxon>
        <taxon>Burkholderiaceae</taxon>
        <taxon>Burkholderia</taxon>
        <taxon>Burkholderia cepacia complex</taxon>
        <taxon>Burkholderia orbicola</taxon>
    </lineage>
</organism>
<dbReference type="InterPro" id="IPR049945">
    <property type="entry name" value="AAA_22"/>
</dbReference>
<feature type="domain" description="ORC1/DEAH AAA+ ATPase" evidence="1">
    <location>
        <begin position="45"/>
        <end position="180"/>
    </location>
</feature>
<dbReference type="InterPro" id="IPR027417">
    <property type="entry name" value="P-loop_NTPase"/>
</dbReference>
<evidence type="ECO:0000313" key="2">
    <source>
        <dbReference type="EMBL" id="ABF80136.1"/>
    </source>
</evidence>
<accession>A0A0H2Y038</accession>
<name>A0A0H2Y038_BURO1</name>
<protein>
    <recommendedName>
        <fullName evidence="1">ORC1/DEAH AAA+ ATPase domain-containing protein</fullName>
    </recommendedName>
</protein>
<gene>
    <name evidence="2" type="ordered locus">Bcen_5262</name>
</gene>
<dbReference type="Pfam" id="PF13401">
    <property type="entry name" value="AAA_22"/>
    <property type="match status" value="1"/>
</dbReference>
<evidence type="ECO:0000259" key="1">
    <source>
        <dbReference type="Pfam" id="PF13401"/>
    </source>
</evidence>
<sequence>MTFSLPAHIDPRHCIVTQQYAVYTPPMNEMISQIGDWIDQQCPGAYLRGASRLGKSKCVKYFLSQVLRERFEIELPLVVWIRPPDSHLSEAGFWHMLLLASRFVLVNAAKPPPRAEGRYLCLQRFIAIAEWARRNYVILLIDEAQGMTLREWQWLMGLQNDLDNKGYLLSVISIGSHQLNYKYDYFAGTGNAHVSARFMASHAQFHGLRTKDELDYVLNGYDIDSRWPEDSEISFLEYFAPECFGRGRRLAECGADIWTALQELSPDNARRFGEFPMQHIARTIEATLYELARGGEWEEVTSYENWLKRLARTNFSDHMRIICPPS</sequence>
<dbReference type="AlphaFoldDB" id="A0A0H2Y038"/>